<protein>
    <submittedName>
        <fullName evidence="2">PepSY domain-containing protein</fullName>
    </submittedName>
</protein>
<keyword evidence="3" id="KW-1185">Reference proteome</keyword>
<feature type="transmembrane region" description="Helical" evidence="1">
    <location>
        <begin position="153"/>
        <end position="177"/>
    </location>
</feature>
<keyword evidence="1" id="KW-1133">Transmembrane helix</keyword>
<reference evidence="2 3" key="1">
    <citation type="submission" date="2018-11" db="EMBL/GenBank/DDBJ databases">
        <title>Lysobacter cryohumiis sp. nov., isolated from soil in the Tianshan Mountains, Xinjiang, China.</title>
        <authorList>
            <person name="Luo Y."/>
            <person name="Sheng H."/>
        </authorList>
    </citation>
    <scope>NUCLEOTIDE SEQUENCE [LARGE SCALE GENOMIC DNA]</scope>
    <source>
        <strain evidence="2 3">ZS60</strain>
    </source>
</reference>
<feature type="transmembrane region" description="Helical" evidence="1">
    <location>
        <begin position="21"/>
        <end position="45"/>
    </location>
</feature>
<accession>A0A3M8T170</accession>
<name>A0A3M8T170_9GAMM</name>
<dbReference type="EMBL" id="RIBS01000003">
    <property type="protein sequence ID" value="RNF84442.1"/>
    <property type="molecule type" value="Genomic_DNA"/>
</dbReference>
<dbReference type="Proteomes" id="UP000267049">
    <property type="component" value="Unassembled WGS sequence"/>
</dbReference>
<dbReference type="OrthoDB" id="5294804at2"/>
<gene>
    <name evidence="2" type="ORF">EER27_08700</name>
</gene>
<proteinExistence type="predicted"/>
<evidence type="ECO:0000313" key="3">
    <source>
        <dbReference type="Proteomes" id="UP000267049"/>
    </source>
</evidence>
<dbReference type="AlphaFoldDB" id="A0A3M8T170"/>
<dbReference type="PANTHER" id="PTHR34219">
    <property type="entry name" value="IRON-REGULATED INNER MEMBRANE PROTEIN-RELATED"/>
    <property type="match status" value="1"/>
</dbReference>
<dbReference type="PANTHER" id="PTHR34219:SF3">
    <property type="entry name" value="BLL7967 PROTEIN"/>
    <property type="match status" value="1"/>
</dbReference>
<organism evidence="2 3">
    <name type="scientific">Montanilutibacter psychrotolerans</name>
    <dbReference type="NCBI Taxonomy" id="1327343"/>
    <lineage>
        <taxon>Bacteria</taxon>
        <taxon>Pseudomonadati</taxon>
        <taxon>Pseudomonadota</taxon>
        <taxon>Gammaproteobacteria</taxon>
        <taxon>Lysobacterales</taxon>
        <taxon>Lysobacteraceae</taxon>
        <taxon>Montanilutibacter</taxon>
    </lineage>
</organism>
<keyword evidence="1" id="KW-0812">Transmembrane</keyword>
<evidence type="ECO:0000256" key="1">
    <source>
        <dbReference type="SAM" id="Phobius"/>
    </source>
</evidence>
<dbReference type="InterPro" id="IPR005625">
    <property type="entry name" value="PepSY-ass_TM"/>
</dbReference>
<feature type="transmembrane region" description="Helical" evidence="1">
    <location>
        <begin position="198"/>
        <end position="222"/>
    </location>
</feature>
<comment type="caution">
    <text evidence="2">The sequence shown here is derived from an EMBL/GenBank/DDBJ whole genome shotgun (WGS) entry which is preliminary data.</text>
</comment>
<sequence length="382" mass="42321">MQETLPKTGGASRWFRFNLWLHRWSSLVATLPFLVLCLTGTILIFHEEIDHAMGVVPEVHQATTQRPMHESVATVQAKFADQRILSVAMEDDHPGVLMVATAPIQDGGYDNSVFHFTDLATARLVGGVNLEDTLTGFLFTLHANWFLGPIGELIGALIALLVLLSLLSGLVVYAPYVKRMAFGVLRRGRGARLLQLDLHNFIGAIVLGWSMVVTITGLMLGFGTLVEGAWQANELPRLQAEFGGAIADPRKPVATIDRVWEAATKAVPDTKVVSVIWPDTDYSTQRHYTAFLSGTEGLKERMYQIALIDGETGLVSAVKQPPWYLQAIWVSQPFHFGDYGGLPLKLLWTACVWLTLLITVNGAWLWWDRRRRRSPKPKGAAA</sequence>
<dbReference type="Pfam" id="PF03929">
    <property type="entry name" value="PepSY_TM"/>
    <property type="match status" value="1"/>
</dbReference>
<keyword evidence="1" id="KW-0472">Membrane</keyword>
<evidence type="ECO:0000313" key="2">
    <source>
        <dbReference type="EMBL" id="RNF84442.1"/>
    </source>
</evidence>
<feature type="transmembrane region" description="Helical" evidence="1">
    <location>
        <begin position="346"/>
        <end position="367"/>
    </location>
</feature>